<dbReference type="AlphaFoldDB" id="A0A0K2H1Y5"/>
<gene>
    <name evidence="3" type="ORF">CLAC_10600</name>
</gene>
<dbReference type="GO" id="GO:0016020">
    <property type="term" value="C:membrane"/>
    <property type="evidence" value="ECO:0007669"/>
    <property type="project" value="TreeGrafter"/>
</dbReference>
<protein>
    <submittedName>
        <fullName evidence="3">Lipase</fullName>
    </submittedName>
</protein>
<dbReference type="PANTHER" id="PTHR43798:SF31">
    <property type="entry name" value="AB HYDROLASE SUPERFAMILY PROTEIN YCLE"/>
    <property type="match status" value="1"/>
</dbReference>
<dbReference type="InterPro" id="IPR050266">
    <property type="entry name" value="AB_hydrolase_sf"/>
</dbReference>
<feature type="domain" description="AB hydrolase-1" evidence="2">
    <location>
        <begin position="1"/>
        <end position="100"/>
    </location>
</feature>
<evidence type="ECO:0000259" key="2">
    <source>
        <dbReference type="Pfam" id="PF00561"/>
    </source>
</evidence>
<dbReference type="SUPFAM" id="SSF53474">
    <property type="entry name" value="alpha/beta-Hydrolases"/>
    <property type="match status" value="1"/>
</dbReference>
<dbReference type="PATRIC" id="fig|1408189.4.peg.2134"/>
<sequence length="231" mass="25150">MILLHGTGQVKGIWEALGSELREDGWAVFAPDFGHRATDPLNESIDMLAAYIGAVLHSTGAKRAIIVGHSQGGLLATLISMRLAHQVKHVVCLAAPNHGTNLGGIASGLTKIPGTRYLLSNFVQSYWGTSGLEQLTGSKMVLSSEDHDVLAPGVTYTCIATKFDQLIKPTHSCFLDDGGQGMVDNFYVQDRFPQAVILHEQMAHDWRIRALTREALFRLVDEPFNANEALT</sequence>
<accession>A0A0K2H1Y5</accession>
<dbReference type="RefSeq" id="WP_245621867.1">
    <property type="nucleotide sequence ID" value="NZ_CP006841.1"/>
</dbReference>
<reference evidence="3 4" key="1">
    <citation type="submission" date="2013-10" db="EMBL/GenBank/DDBJ databases">
        <title>Complete genome sequence of Corynebacterium lactis DSM 45799(T), isolated from raw cow milk.</title>
        <authorList>
            <person name="Ruckert C."/>
            <person name="Albersmeier A."/>
            <person name="Lipski A."/>
            <person name="Kalinowski J."/>
        </authorList>
    </citation>
    <scope>NUCLEOTIDE SEQUENCE [LARGE SCALE GENOMIC DNA]</scope>
    <source>
        <strain evidence="3 4">RW2-5</strain>
    </source>
</reference>
<organism evidence="3 4">
    <name type="scientific">Corynebacterium lactis RW2-5</name>
    <dbReference type="NCBI Taxonomy" id="1408189"/>
    <lineage>
        <taxon>Bacteria</taxon>
        <taxon>Bacillati</taxon>
        <taxon>Actinomycetota</taxon>
        <taxon>Actinomycetes</taxon>
        <taxon>Mycobacteriales</taxon>
        <taxon>Corynebacteriaceae</taxon>
        <taxon>Corynebacterium</taxon>
    </lineage>
</organism>
<dbReference type="Pfam" id="PF00561">
    <property type="entry name" value="Abhydrolase_1"/>
    <property type="match status" value="1"/>
</dbReference>
<proteinExistence type="predicted"/>
<dbReference type="STRING" id="1408189.CLAC_10600"/>
<dbReference type="Proteomes" id="UP000058446">
    <property type="component" value="Chromosome"/>
</dbReference>
<dbReference type="EMBL" id="CP006841">
    <property type="protein sequence ID" value="ALA68044.1"/>
    <property type="molecule type" value="Genomic_DNA"/>
</dbReference>
<dbReference type="PANTHER" id="PTHR43798">
    <property type="entry name" value="MONOACYLGLYCEROL LIPASE"/>
    <property type="match status" value="1"/>
</dbReference>
<dbReference type="InterPro" id="IPR000073">
    <property type="entry name" value="AB_hydrolase_1"/>
</dbReference>
<dbReference type="Gene3D" id="3.40.50.1820">
    <property type="entry name" value="alpha/beta hydrolase"/>
    <property type="match status" value="1"/>
</dbReference>
<name>A0A0K2H1Y5_9CORY</name>
<dbReference type="InterPro" id="IPR029058">
    <property type="entry name" value="AB_hydrolase_fold"/>
</dbReference>
<dbReference type="GO" id="GO:0016787">
    <property type="term" value="F:hydrolase activity"/>
    <property type="evidence" value="ECO:0007669"/>
    <property type="project" value="UniProtKB-KW"/>
</dbReference>
<dbReference type="KEGG" id="clw:CLAC_10600"/>
<evidence type="ECO:0000313" key="3">
    <source>
        <dbReference type="EMBL" id="ALA68044.1"/>
    </source>
</evidence>
<evidence type="ECO:0000256" key="1">
    <source>
        <dbReference type="ARBA" id="ARBA00022801"/>
    </source>
</evidence>
<evidence type="ECO:0000313" key="4">
    <source>
        <dbReference type="Proteomes" id="UP000058446"/>
    </source>
</evidence>
<keyword evidence="4" id="KW-1185">Reference proteome</keyword>
<keyword evidence="1" id="KW-0378">Hydrolase</keyword>